<accession>A0A6N7VG30</accession>
<dbReference type="InterPro" id="IPR000023">
    <property type="entry name" value="Phosphofructokinase_dom"/>
</dbReference>
<dbReference type="GO" id="GO:0046872">
    <property type="term" value="F:metal ion binding"/>
    <property type="evidence" value="ECO:0007669"/>
    <property type="project" value="UniProtKB-KW"/>
</dbReference>
<evidence type="ECO:0000256" key="5">
    <source>
        <dbReference type="ARBA" id="ARBA00022842"/>
    </source>
</evidence>
<dbReference type="Gene3D" id="3.40.50.450">
    <property type="match status" value="1"/>
</dbReference>
<dbReference type="Pfam" id="PF00365">
    <property type="entry name" value="PFK"/>
    <property type="match status" value="1"/>
</dbReference>
<dbReference type="EMBL" id="VULQ01000005">
    <property type="protein sequence ID" value="MSS77841.1"/>
    <property type="molecule type" value="Genomic_DNA"/>
</dbReference>
<feature type="domain" description="Phosphofructokinase" evidence="7">
    <location>
        <begin position="4"/>
        <end position="316"/>
    </location>
</feature>
<feature type="binding site" evidence="6">
    <location>
        <position position="244"/>
    </location>
    <ligand>
        <name>substrate</name>
    </ligand>
</feature>
<dbReference type="GO" id="GO:0003872">
    <property type="term" value="F:6-phosphofructokinase activity"/>
    <property type="evidence" value="ECO:0007669"/>
    <property type="project" value="UniProtKB-UniRule"/>
</dbReference>
<keyword evidence="3 6" id="KW-0479">Metal-binding</keyword>
<comment type="activity regulation">
    <text evidence="6">Non-allosteric.</text>
</comment>
<gene>
    <name evidence="6" type="primary">pfp</name>
    <name evidence="8" type="ORF">FYJ26_05335</name>
</gene>
<keyword evidence="2 6" id="KW-0808">Transferase</keyword>
<feature type="binding site" evidence="6">
    <location>
        <begin position="140"/>
        <end position="142"/>
    </location>
    <ligand>
        <name>substrate</name>
    </ligand>
</feature>
<name>A0A6N7VG30_9FIRM</name>
<dbReference type="InterPro" id="IPR050929">
    <property type="entry name" value="PFKA"/>
</dbReference>
<dbReference type="EC" id="2.7.1.90" evidence="6"/>
<dbReference type="HAMAP" id="MF_01978">
    <property type="entry name" value="Phosphofructokinase_II_B2"/>
    <property type="match status" value="1"/>
</dbReference>
<dbReference type="InterPro" id="IPR011404">
    <property type="entry name" value="PPi-PFK"/>
</dbReference>
<evidence type="ECO:0000256" key="3">
    <source>
        <dbReference type="ARBA" id="ARBA00022723"/>
    </source>
</evidence>
<dbReference type="InterPro" id="IPR022953">
    <property type="entry name" value="ATP_PFK"/>
</dbReference>
<comment type="function">
    <text evidence="6">Catalyzes the phosphorylation of D-fructose 6-phosphate, the first committing step of glycolysis. Uses inorganic phosphate (PPi) as phosphoryl donor instead of ATP like common ATP-dependent phosphofructokinases (ATP-PFKs), which renders the reaction reversible, and can thus function both in glycolysis and gluconeogenesis. Consistently, PPi-PFK can replace the enzymes of both the forward (ATP-PFK) and reverse (fructose-bisphosphatase (FBPase)) reactions.</text>
</comment>
<sequence>MNCLIGQSGGPTAVINSSLAGAIQAGIDLNFDEIYLSLNGIVGLLDDRIEEVDRKKFEKVDAKDRLKKRPSSILGSCRFKLPEDLNDEVYKNIFESLKKYRISTFVYIGGNDSMDTVMKLNAYIKKETIDWINIVGCPKTIDNDLCEMDHSPGFGSAAKFVNTALRQIRLDCDIYPIKSITFVEIMGRNAGWLTATSYLANYKRNKDIVNLAYLPEDSKSLEDIKKEINKKLEEDNNLVIAVSEGFMDREKILSNDKKKSFDQGFNHPVIAGIGQKISDYIHNELDIKTRCVELNIIQRTSFLISKQDSNEAYELGYLSVKKGKDNTNLIPILKRERDNPYKLIYDTTEPINIANKEKKIPQEWLDDRKILKEKILTYTLPLIKGEIEQEFTDGMFDYVKLEDFIK</sequence>
<proteinExistence type="inferred from homology"/>
<dbReference type="PANTHER" id="PTHR45770">
    <property type="entry name" value="ATP-DEPENDENT 6-PHOSPHOFRUCTOKINASE 1"/>
    <property type="match status" value="1"/>
</dbReference>
<comment type="pathway">
    <text evidence="6">Carbohydrate degradation; glycolysis; D-glyceraldehyde 3-phosphate and glycerone phosphate from D-glucose: step 3/4.</text>
</comment>
<dbReference type="GO" id="GO:0005737">
    <property type="term" value="C:cytoplasm"/>
    <property type="evidence" value="ECO:0007669"/>
    <property type="project" value="UniProtKB-SubCell"/>
</dbReference>
<dbReference type="GO" id="GO:0006002">
    <property type="term" value="P:fructose 6-phosphate metabolic process"/>
    <property type="evidence" value="ECO:0007669"/>
    <property type="project" value="InterPro"/>
</dbReference>
<reference evidence="8 9" key="1">
    <citation type="submission" date="2019-08" db="EMBL/GenBank/DDBJ databases">
        <title>In-depth cultivation of the pig gut microbiome towards novel bacterial diversity and tailored functional studies.</title>
        <authorList>
            <person name="Wylensek D."/>
            <person name="Hitch T.C.A."/>
            <person name="Clavel T."/>
        </authorList>
    </citation>
    <scope>NUCLEOTIDE SEQUENCE [LARGE SCALE GENOMIC DNA]</scope>
    <source>
        <strain evidence="8 9">WCA-380-WT-2B</strain>
    </source>
</reference>
<feature type="site" description="Important for catalytic activity and substrate specificity; stabilizes the transition state when the phosphoryl donor is PPi; prevents ATP from binding by mimicking the alpha-phosphate group of ATP" evidence="6">
    <location>
        <position position="112"/>
    </location>
</feature>
<evidence type="ECO:0000256" key="4">
    <source>
        <dbReference type="ARBA" id="ARBA00022777"/>
    </source>
</evidence>
<feature type="binding site" evidence="6">
    <location>
        <position position="111"/>
    </location>
    <ligand>
        <name>Mg(2+)</name>
        <dbReference type="ChEBI" id="CHEBI:18420"/>
        <note>catalytic</note>
    </ligand>
</feature>
<dbReference type="Gene3D" id="3.40.50.460">
    <property type="entry name" value="Phosphofructokinase domain"/>
    <property type="match status" value="1"/>
</dbReference>
<dbReference type="NCBIfam" id="NF010675">
    <property type="entry name" value="PRK14072.1"/>
    <property type="match status" value="1"/>
</dbReference>
<dbReference type="UniPathway" id="UPA00109">
    <property type="reaction ID" value="UER00182"/>
</dbReference>
<feature type="binding site" evidence="6">
    <location>
        <position position="10"/>
    </location>
    <ligand>
        <name>diphosphate</name>
        <dbReference type="ChEBI" id="CHEBI:33019"/>
    </ligand>
</feature>
<organism evidence="8 9">
    <name type="scientific">Anaerococcus porci</name>
    <dbReference type="NCBI Taxonomy" id="2652269"/>
    <lineage>
        <taxon>Bacteria</taxon>
        <taxon>Bacillati</taxon>
        <taxon>Bacillota</taxon>
        <taxon>Tissierellia</taxon>
        <taxon>Tissierellales</taxon>
        <taxon>Peptoniphilaceae</taxon>
        <taxon>Anaerococcus</taxon>
    </lineage>
</organism>
<dbReference type="PIRSF" id="PIRSF036483">
    <property type="entry name" value="PFK_XF0274"/>
    <property type="match status" value="1"/>
</dbReference>
<comment type="catalytic activity">
    <reaction evidence="6">
        <text>beta-D-fructose 6-phosphate + diphosphate = beta-D-fructose 1,6-bisphosphate + phosphate + H(+)</text>
        <dbReference type="Rhea" id="RHEA:13613"/>
        <dbReference type="ChEBI" id="CHEBI:15378"/>
        <dbReference type="ChEBI" id="CHEBI:32966"/>
        <dbReference type="ChEBI" id="CHEBI:33019"/>
        <dbReference type="ChEBI" id="CHEBI:43474"/>
        <dbReference type="ChEBI" id="CHEBI:57634"/>
        <dbReference type="EC" id="2.7.1.90"/>
    </reaction>
</comment>
<feature type="site" description="Important for catalytic activity; stabilizes the transition state when the phosphoryl donor is PPi" evidence="6">
    <location>
        <position position="139"/>
    </location>
</feature>
<comment type="subcellular location">
    <subcellularLocation>
        <location evidence="6">Cytoplasm</location>
    </subcellularLocation>
</comment>
<feature type="active site" description="Proton acceptor" evidence="6">
    <location>
        <position position="142"/>
    </location>
</feature>
<dbReference type="SUPFAM" id="SSF53784">
    <property type="entry name" value="Phosphofructokinase"/>
    <property type="match status" value="1"/>
</dbReference>
<dbReference type="PRINTS" id="PR00476">
    <property type="entry name" value="PHFRCTKINASE"/>
</dbReference>
<evidence type="ECO:0000259" key="7">
    <source>
        <dbReference type="Pfam" id="PF00365"/>
    </source>
</evidence>
<comment type="subunit">
    <text evidence="6">Homodimer.</text>
</comment>
<evidence type="ECO:0000313" key="8">
    <source>
        <dbReference type="EMBL" id="MSS77841.1"/>
    </source>
</evidence>
<feature type="binding site" evidence="6">
    <location>
        <begin position="186"/>
        <end position="188"/>
    </location>
    <ligand>
        <name>substrate</name>
    </ligand>
</feature>
<evidence type="ECO:0000256" key="6">
    <source>
        <dbReference type="HAMAP-Rule" id="MF_01978"/>
    </source>
</evidence>
<dbReference type="RefSeq" id="WP_154540387.1">
    <property type="nucleotide sequence ID" value="NZ_VULQ01000005.1"/>
</dbReference>
<comment type="cofactor">
    <cofactor evidence="1 6">
        <name>Mg(2+)</name>
        <dbReference type="ChEBI" id="CHEBI:18420"/>
    </cofactor>
</comment>
<dbReference type="InterPro" id="IPR035966">
    <property type="entry name" value="PKF_sf"/>
</dbReference>
<comment type="caution">
    <text evidence="8">The sequence shown here is derived from an EMBL/GenBank/DDBJ whole genome shotgun (WGS) entry which is preliminary data.</text>
</comment>
<evidence type="ECO:0000313" key="9">
    <source>
        <dbReference type="Proteomes" id="UP000441925"/>
    </source>
</evidence>
<keyword evidence="9" id="KW-1185">Reference proteome</keyword>
<dbReference type="Proteomes" id="UP000441925">
    <property type="component" value="Unassembled WGS sequence"/>
</dbReference>
<keyword evidence="4 6" id="KW-0418">Kinase</keyword>
<keyword evidence="5 6" id="KW-0460">Magnesium</keyword>
<dbReference type="GO" id="GO:0047334">
    <property type="term" value="F:diphosphate-fructose-6-phosphate 1-phosphotransferase activity"/>
    <property type="evidence" value="ECO:0007669"/>
    <property type="project" value="UniProtKB-EC"/>
</dbReference>
<comment type="similarity">
    <text evidence="6">Belongs to the phosphofructokinase type A (PFKA) family. PPi-dependent PFK group II subfamily. Clade 'B2' sub-subfamily.</text>
</comment>
<evidence type="ECO:0000256" key="2">
    <source>
        <dbReference type="ARBA" id="ARBA00022679"/>
    </source>
</evidence>
<dbReference type="AlphaFoldDB" id="A0A6N7VG30"/>
<protein>
    <recommendedName>
        <fullName evidence="6">Pyrophosphate--fructose 6-phosphate 1-phosphotransferase</fullName>
        <ecNumber evidence="6">2.7.1.90</ecNumber>
    </recommendedName>
    <alternativeName>
        <fullName evidence="6">6-phosphofructokinase, pyrophosphate dependent</fullName>
    </alternativeName>
    <alternativeName>
        <fullName evidence="6">PPi-dependent phosphofructokinase</fullName>
        <shortName evidence="6">PPi-PFK</shortName>
    </alternativeName>
    <alternativeName>
        <fullName evidence="6">Pyrophosphate-dependent 6-phosphofructose-1-kinase</fullName>
    </alternativeName>
</protein>
<evidence type="ECO:0000256" key="1">
    <source>
        <dbReference type="ARBA" id="ARBA00001946"/>
    </source>
</evidence>
<keyword evidence="6" id="KW-0963">Cytoplasm</keyword>
<keyword evidence="6" id="KW-0324">Glycolysis</keyword>
<comment type="caution">
    <text evidence="6">Lacks conserved residue(s) required for the propagation of feature annotation.</text>
</comment>